<organism evidence="1 2">
    <name type="scientific">Paraburkholderia madseniana</name>
    <dbReference type="NCBI Taxonomy" id="2599607"/>
    <lineage>
        <taxon>Bacteria</taxon>
        <taxon>Pseudomonadati</taxon>
        <taxon>Pseudomonadota</taxon>
        <taxon>Betaproteobacteria</taxon>
        <taxon>Burkholderiales</taxon>
        <taxon>Burkholderiaceae</taxon>
        <taxon>Paraburkholderia</taxon>
    </lineage>
</organism>
<sequence length="238" mass="27034">MEVCLFLIGYRNDMHREPRDIDISLIQAVSQNVEGLRRFVIHRSVESANGDPHSNEHALKPRWVLQWYFDDLNPAEAALQRGGATHTIVEQAIDAVQDRLAFAQQLMAVRKFATPNAPDIDDPSEKCTYLVGYEGEAQNFNAWLTHYLKHHPPLMAQLPHIRELEIYTRVDYRTGLDIPQATAMQRNKVVFDDSAALAAALASPVRAQMKQDFDAFPPYSGPASHFPMHSIYGNLQRR</sequence>
<proteinExistence type="predicted"/>
<dbReference type="EMBL" id="VOSW01000001">
    <property type="protein sequence ID" value="KAE8762053.1"/>
    <property type="molecule type" value="Genomic_DNA"/>
</dbReference>
<evidence type="ECO:0000313" key="1">
    <source>
        <dbReference type="EMBL" id="KAE8762053.1"/>
    </source>
</evidence>
<name>A0A6N6WNK1_9BURK</name>
<dbReference type="Gene3D" id="3.30.70.100">
    <property type="match status" value="1"/>
</dbReference>
<dbReference type="RefSeq" id="WP_168435529.1">
    <property type="nucleotide sequence ID" value="NZ_VOSW01000001.1"/>
</dbReference>
<dbReference type="AlphaFoldDB" id="A0A6N6WNK1"/>
<dbReference type="Proteomes" id="UP000463700">
    <property type="component" value="Unassembled WGS sequence"/>
</dbReference>
<gene>
    <name evidence="1" type="ORF">FSO04_00540</name>
</gene>
<dbReference type="SUPFAM" id="SSF54909">
    <property type="entry name" value="Dimeric alpha+beta barrel"/>
    <property type="match status" value="1"/>
</dbReference>
<reference evidence="1 2" key="1">
    <citation type="journal article" date="2020" name="Int. J. Syst. Evol. Microbiol.">
        <title>Paraburkholderia madseniana sp. nov., a phenolic acid-degrading bacterium isolated from acidic forest soil.</title>
        <authorList>
            <person name="Wilhelm R.C."/>
            <person name="Murphy S.J.L."/>
            <person name="Feriancek N.M."/>
            <person name="Karasz D.C."/>
            <person name="DeRito C.M."/>
            <person name="Newman J.D."/>
            <person name="Buckley D.H."/>
        </authorList>
    </citation>
    <scope>NUCLEOTIDE SEQUENCE [LARGE SCALE GENOMIC DNA]</scope>
    <source>
        <strain evidence="1 2">RP11</strain>
    </source>
</reference>
<protein>
    <submittedName>
        <fullName evidence="1">Ethyl tert-butyl ether degradation protein EthD</fullName>
    </submittedName>
</protein>
<evidence type="ECO:0000313" key="2">
    <source>
        <dbReference type="Proteomes" id="UP000463700"/>
    </source>
</evidence>
<dbReference type="InterPro" id="IPR011008">
    <property type="entry name" value="Dimeric_a/b-barrel"/>
</dbReference>
<comment type="caution">
    <text evidence="1">The sequence shown here is derived from an EMBL/GenBank/DDBJ whole genome shotgun (WGS) entry which is preliminary data.</text>
</comment>
<accession>A0A6N6WNK1</accession>